<dbReference type="Proteomes" id="UP000553980">
    <property type="component" value="Unassembled WGS sequence"/>
</dbReference>
<gene>
    <name evidence="2" type="ORF">FIB18_00070</name>
    <name evidence="1" type="ORF">GGQ79_000858</name>
</gene>
<sequence>MDALHTDDRFNAGRAFRNGAQHIYPGSHELRLEALIPMERNLAPEDFLALASFEKTGELTAPVSARTPAQTEELLCEVVFAICRQMQQSRDLLSMLGHHIPANLRAEALCLLVQGHSLQS</sequence>
<keyword evidence="4" id="KW-1185">Reference proteome</keyword>
<dbReference type="Proteomes" id="UP000313390">
    <property type="component" value="Unassembled WGS sequence"/>
</dbReference>
<dbReference type="AlphaFoldDB" id="A0A5C5CWT8"/>
<evidence type="ECO:0000313" key="2">
    <source>
        <dbReference type="EMBL" id="TNV15196.1"/>
    </source>
</evidence>
<evidence type="ECO:0000313" key="4">
    <source>
        <dbReference type="Proteomes" id="UP000553980"/>
    </source>
</evidence>
<name>A0A5C5CWT8_9HYPH</name>
<dbReference type="RefSeq" id="WP_140018836.1">
    <property type="nucleotide sequence ID" value="NZ_JACIEX010000001.1"/>
</dbReference>
<accession>A0A5C5CWT8</accession>
<reference evidence="1 4" key="3">
    <citation type="submission" date="2020-08" db="EMBL/GenBank/DDBJ databases">
        <title>Genomic Encyclopedia of Type Strains, Phase IV (KMG-IV): sequencing the most valuable type-strain genomes for metagenomic binning, comparative biology and taxonomic classification.</title>
        <authorList>
            <person name="Goeker M."/>
        </authorList>
    </citation>
    <scope>NUCLEOTIDE SEQUENCE [LARGE SCALE GENOMIC DNA]</scope>
    <source>
        <strain evidence="1 4">DSM 23868</strain>
    </source>
</reference>
<protein>
    <submittedName>
        <fullName evidence="2">Uncharacterized protein</fullName>
    </submittedName>
</protein>
<reference evidence="2" key="2">
    <citation type="submission" date="2019-06" db="EMBL/GenBank/DDBJ databases">
        <authorList>
            <person name="Hu M."/>
        </authorList>
    </citation>
    <scope>NUCLEOTIDE SEQUENCE</scope>
    <source>
        <strain evidence="2">08RB2639</strain>
    </source>
</reference>
<reference evidence="2 3" key="1">
    <citation type="journal article" date="2011" name="Int. J. Syst. Evol. Microbiol.">
        <title>Ochrobactrum pecoris sp. nov., isolated from farm animals.</title>
        <authorList>
            <person name="Kampfer P."/>
            <person name="Huber B."/>
            <person name="Busse H.J."/>
            <person name="Scholz H.C."/>
            <person name="Tomaso H."/>
            <person name="Hotzel H."/>
            <person name="Melzer F."/>
        </authorList>
    </citation>
    <scope>NUCLEOTIDE SEQUENCE [LARGE SCALE GENOMIC DNA]</scope>
    <source>
        <strain evidence="2 3">08RB2639</strain>
    </source>
</reference>
<dbReference type="EMBL" id="JACIEX010000001">
    <property type="protein sequence ID" value="MBB4092385.1"/>
    <property type="molecule type" value="Genomic_DNA"/>
</dbReference>
<evidence type="ECO:0000313" key="1">
    <source>
        <dbReference type="EMBL" id="MBB4092385.1"/>
    </source>
</evidence>
<comment type="caution">
    <text evidence="2">The sequence shown here is derived from an EMBL/GenBank/DDBJ whole genome shotgun (WGS) entry which is preliminary data.</text>
</comment>
<proteinExistence type="predicted"/>
<dbReference type="EMBL" id="VEWK01000001">
    <property type="protein sequence ID" value="TNV15196.1"/>
    <property type="molecule type" value="Genomic_DNA"/>
</dbReference>
<organism evidence="2 3">
    <name type="scientific">Brucella pecoris</name>
    <dbReference type="NCBI Taxonomy" id="867683"/>
    <lineage>
        <taxon>Bacteria</taxon>
        <taxon>Pseudomonadati</taxon>
        <taxon>Pseudomonadota</taxon>
        <taxon>Alphaproteobacteria</taxon>
        <taxon>Hyphomicrobiales</taxon>
        <taxon>Brucellaceae</taxon>
        <taxon>Brucella/Ochrobactrum group</taxon>
        <taxon>Brucella</taxon>
    </lineage>
</organism>
<evidence type="ECO:0000313" key="3">
    <source>
        <dbReference type="Proteomes" id="UP000313390"/>
    </source>
</evidence>